<gene>
    <name evidence="3" type="ORF">KI688_008871</name>
</gene>
<dbReference type="EMBL" id="JAHRHY010000031">
    <property type="protein sequence ID" value="KAG9060790.1"/>
    <property type="molecule type" value="Genomic_DNA"/>
</dbReference>
<keyword evidence="4" id="KW-1185">Reference proteome</keyword>
<name>A0A9P8BM42_9FUNG</name>
<keyword evidence="1" id="KW-0175">Coiled coil</keyword>
<dbReference type="Proteomes" id="UP000707451">
    <property type="component" value="Unassembled WGS sequence"/>
</dbReference>
<accession>A0A9P8BM42</accession>
<proteinExistence type="predicted"/>
<organism evidence="3 4">
    <name type="scientific">Linnemannia hyalina</name>
    <dbReference type="NCBI Taxonomy" id="64524"/>
    <lineage>
        <taxon>Eukaryota</taxon>
        <taxon>Fungi</taxon>
        <taxon>Fungi incertae sedis</taxon>
        <taxon>Mucoromycota</taxon>
        <taxon>Mortierellomycotina</taxon>
        <taxon>Mortierellomycetes</taxon>
        <taxon>Mortierellales</taxon>
        <taxon>Mortierellaceae</taxon>
        <taxon>Linnemannia</taxon>
    </lineage>
</organism>
<evidence type="ECO:0000313" key="4">
    <source>
        <dbReference type="Proteomes" id="UP000707451"/>
    </source>
</evidence>
<evidence type="ECO:0000313" key="3">
    <source>
        <dbReference type="EMBL" id="KAG9060790.1"/>
    </source>
</evidence>
<evidence type="ECO:0000256" key="2">
    <source>
        <dbReference type="SAM" id="MobiDB-lite"/>
    </source>
</evidence>
<feature type="region of interest" description="Disordered" evidence="2">
    <location>
        <begin position="195"/>
        <end position="234"/>
    </location>
</feature>
<sequence>MVPPSAPEKGKTTASPDFLKTPVTLAPITNGNKRKTMSSELALLPPPKESKSGADDTLFQGGRELWLAKRLTDPEIYLPLQASKVCPAPPGVRYTTKAAVHRYLASEFNQQKEHAGFVVDEGKIKNKIAKMSQHFKLAHRFRHSSGFGRTDEMTWRDAVKERCTYYFILEPVWASVWSDGITLSTDSLTNLDNNVIIDKNPDGPRSTDSAQRHSDGSSGDERSDADTRSGHNQGWADVITVMEDDNAGDAAEEELDKSLERGRYRTATRVTPAFGSQWTIFSQADRDEGQKGGSGGSKVQPKSPISDLLKQLNTLGKYEVDAWKEMEIRRMDLIQKTELAEIEFRKAIRLAEINAATKQEKAVLEQEKEICLEVEKRVMAKEKELERLLDIARKQLGPYLTQPTA</sequence>
<dbReference type="AlphaFoldDB" id="A0A9P8BM42"/>
<feature type="coiled-coil region" evidence="1">
    <location>
        <begin position="364"/>
        <end position="391"/>
    </location>
</feature>
<dbReference type="OrthoDB" id="2448377at2759"/>
<comment type="caution">
    <text evidence="3">The sequence shown here is derived from an EMBL/GenBank/DDBJ whole genome shotgun (WGS) entry which is preliminary data.</text>
</comment>
<evidence type="ECO:0000256" key="1">
    <source>
        <dbReference type="SAM" id="Coils"/>
    </source>
</evidence>
<feature type="region of interest" description="Disordered" evidence="2">
    <location>
        <begin position="1"/>
        <end position="36"/>
    </location>
</feature>
<feature type="compositionally biased region" description="Basic and acidic residues" evidence="2">
    <location>
        <begin position="210"/>
        <end position="229"/>
    </location>
</feature>
<protein>
    <submittedName>
        <fullName evidence="3">Uncharacterized protein</fullName>
    </submittedName>
</protein>
<reference evidence="3" key="1">
    <citation type="submission" date="2021-06" db="EMBL/GenBank/DDBJ databases">
        <title>Genome Sequence of Mortierella hyaline Strain SCG-10, a Cold-Adapted, Nitrate-Reducing Fungus Isolated from Soil in Minnesota, USA.</title>
        <authorList>
            <person name="Aldossari N."/>
        </authorList>
    </citation>
    <scope>NUCLEOTIDE SEQUENCE</scope>
    <source>
        <strain evidence="3">SCG-10</strain>
    </source>
</reference>